<sequence>MSLTSDLFPVMPISLTNARLTSPDWTPSSSPTNTHSLEQGFGSIGISGNELCLPPVTVDASTSTDPISARRFACRHGAPSTAVETRDDRPAGNLHPSAVDCKWWKQGYCARGASCYFRHDPNVAGLEVKKRTRGFQQRESGATAQAVSNQRGENNGHASECIRIWRATGNSDEEKHDRTGQNSNWKQCPVCRTYSKFVIPSSIFPTPVYGQGHPGNPAKEEILKGYLANLKQIPCRYFEESVSTERLIHVQRAERIRAQRRRRSGFRRDEPPDSRILTQLHPKCRFGNECHYAHLDPVTKEPFIFSTGQLQQMRLDRARLPDRAADRLAEEALDAARVAVAREALFRQMQDLIRGWVYWTDSIRLEAIFRRIHSNKYLTKHWLWHPKRTTSNKYKLLS</sequence>
<dbReference type="PANTHER" id="PTHR11224">
    <property type="entry name" value="MAKORIN-RELATED"/>
    <property type="match status" value="1"/>
</dbReference>
<keyword evidence="1 4" id="KW-0479">Metal-binding</keyword>
<comment type="caution">
    <text evidence="7">The sequence shown here is derived from an EMBL/GenBank/DDBJ whole genome shotgun (WGS) entry which is preliminary data.</text>
</comment>
<dbReference type="PANTHER" id="PTHR11224:SF10">
    <property type="entry name" value="IP09428P-RELATED"/>
    <property type="match status" value="1"/>
</dbReference>
<dbReference type="InterPro" id="IPR036855">
    <property type="entry name" value="Znf_CCCH_sf"/>
</dbReference>
<accession>A0A9P8I6S5</accession>
<proteinExistence type="predicted"/>
<feature type="region of interest" description="Disordered" evidence="5">
    <location>
        <begin position="134"/>
        <end position="155"/>
    </location>
</feature>
<keyword evidence="8" id="KW-1185">Reference proteome</keyword>
<evidence type="ECO:0000313" key="7">
    <source>
        <dbReference type="EMBL" id="KAH0544369.1"/>
    </source>
</evidence>
<keyword evidence="2 4" id="KW-0863">Zinc-finger</keyword>
<dbReference type="SUPFAM" id="SSF90229">
    <property type="entry name" value="CCCH zinc finger"/>
    <property type="match status" value="1"/>
</dbReference>
<dbReference type="PROSITE" id="PS50103">
    <property type="entry name" value="ZF_C3H1"/>
    <property type="match status" value="1"/>
</dbReference>
<dbReference type="OrthoDB" id="5410853at2759"/>
<feature type="region of interest" description="Disordered" evidence="5">
    <location>
        <begin position="19"/>
        <end position="40"/>
    </location>
</feature>
<dbReference type="AlphaFoldDB" id="A0A9P8I6S5"/>
<reference evidence="7" key="1">
    <citation type="submission" date="2021-03" db="EMBL/GenBank/DDBJ databases">
        <title>Comparative genomics and phylogenomic investigation of the class Geoglossomycetes provide insights into ecological specialization and systematics.</title>
        <authorList>
            <person name="Melie T."/>
            <person name="Pirro S."/>
            <person name="Miller A.N."/>
            <person name="Quandt A."/>
        </authorList>
    </citation>
    <scope>NUCLEOTIDE SEQUENCE</scope>
    <source>
        <strain evidence="7">GBOQ0MN5Z8</strain>
    </source>
</reference>
<gene>
    <name evidence="7" type="ORF">FGG08_001510</name>
</gene>
<evidence type="ECO:0000256" key="5">
    <source>
        <dbReference type="SAM" id="MobiDB-lite"/>
    </source>
</evidence>
<name>A0A9P8I6S5_9PEZI</name>
<evidence type="ECO:0000256" key="1">
    <source>
        <dbReference type="ARBA" id="ARBA00022723"/>
    </source>
</evidence>
<dbReference type="InterPro" id="IPR000571">
    <property type="entry name" value="Znf_CCCH"/>
</dbReference>
<evidence type="ECO:0000259" key="6">
    <source>
        <dbReference type="PROSITE" id="PS50103"/>
    </source>
</evidence>
<protein>
    <recommendedName>
        <fullName evidence="6">C3H1-type domain-containing protein</fullName>
    </recommendedName>
</protein>
<dbReference type="GO" id="GO:0000209">
    <property type="term" value="P:protein polyubiquitination"/>
    <property type="evidence" value="ECO:0007669"/>
    <property type="project" value="InterPro"/>
</dbReference>
<dbReference type="GO" id="GO:0061630">
    <property type="term" value="F:ubiquitin protein ligase activity"/>
    <property type="evidence" value="ECO:0007669"/>
    <property type="project" value="InterPro"/>
</dbReference>
<evidence type="ECO:0000256" key="4">
    <source>
        <dbReference type="PROSITE-ProRule" id="PRU00723"/>
    </source>
</evidence>
<dbReference type="GO" id="GO:0008270">
    <property type="term" value="F:zinc ion binding"/>
    <property type="evidence" value="ECO:0007669"/>
    <property type="project" value="UniProtKB-KW"/>
</dbReference>
<dbReference type="EMBL" id="JAGHQL010000020">
    <property type="protein sequence ID" value="KAH0544369.1"/>
    <property type="molecule type" value="Genomic_DNA"/>
</dbReference>
<evidence type="ECO:0000256" key="2">
    <source>
        <dbReference type="ARBA" id="ARBA00022771"/>
    </source>
</evidence>
<evidence type="ECO:0000313" key="8">
    <source>
        <dbReference type="Proteomes" id="UP000698800"/>
    </source>
</evidence>
<dbReference type="InterPro" id="IPR045072">
    <property type="entry name" value="MKRN-like"/>
</dbReference>
<keyword evidence="3 4" id="KW-0862">Zinc</keyword>
<feature type="zinc finger region" description="C3H1-type" evidence="4">
    <location>
        <begin position="96"/>
        <end position="122"/>
    </location>
</feature>
<evidence type="ECO:0000256" key="3">
    <source>
        <dbReference type="ARBA" id="ARBA00022833"/>
    </source>
</evidence>
<organism evidence="7 8">
    <name type="scientific">Glutinoglossum americanum</name>
    <dbReference type="NCBI Taxonomy" id="1670608"/>
    <lineage>
        <taxon>Eukaryota</taxon>
        <taxon>Fungi</taxon>
        <taxon>Dikarya</taxon>
        <taxon>Ascomycota</taxon>
        <taxon>Pezizomycotina</taxon>
        <taxon>Geoglossomycetes</taxon>
        <taxon>Geoglossales</taxon>
        <taxon>Geoglossaceae</taxon>
        <taxon>Glutinoglossum</taxon>
    </lineage>
</organism>
<feature type="compositionally biased region" description="Low complexity" evidence="5">
    <location>
        <begin position="21"/>
        <end position="34"/>
    </location>
</feature>
<feature type="domain" description="C3H1-type" evidence="6">
    <location>
        <begin position="96"/>
        <end position="122"/>
    </location>
</feature>
<dbReference type="Proteomes" id="UP000698800">
    <property type="component" value="Unassembled WGS sequence"/>
</dbReference>
<dbReference type="SMART" id="SM00356">
    <property type="entry name" value="ZnF_C3H1"/>
    <property type="match status" value="1"/>
</dbReference>